<dbReference type="NCBIfam" id="TIGR02532">
    <property type="entry name" value="IV_pilin_GFxxxE"/>
    <property type="match status" value="1"/>
</dbReference>
<dbReference type="GO" id="GO:0043683">
    <property type="term" value="P:type IV pilus assembly"/>
    <property type="evidence" value="ECO:0007669"/>
    <property type="project" value="InterPro"/>
</dbReference>
<dbReference type="RefSeq" id="WP_182584136.1">
    <property type="nucleotide sequence ID" value="NZ_JABVCQ010000020.1"/>
</dbReference>
<evidence type="ECO:0000256" key="1">
    <source>
        <dbReference type="SAM" id="MobiDB-lite"/>
    </source>
</evidence>
<evidence type="ECO:0000313" key="4">
    <source>
        <dbReference type="Proteomes" id="UP000548632"/>
    </source>
</evidence>
<protein>
    <submittedName>
        <fullName evidence="3">PilW family protein</fullName>
    </submittedName>
</protein>
<dbReference type="Pfam" id="PF07963">
    <property type="entry name" value="N_methyl"/>
    <property type="match status" value="1"/>
</dbReference>
<dbReference type="PROSITE" id="PS00409">
    <property type="entry name" value="PROKAR_NTER_METHYL"/>
    <property type="match status" value="1"/>
</dbReference>
<feature type="transmembrane region" description="Helical" evidence="2">
    <location>
        <begin position="20"/>
        <end position="39"/>
    </location>
</feature>
<keyword evidence="4" id="KW-1185">Reference proteome</keyword>
<dbReference type="EMBL" id="JABVCQ010000020">
    <property type="protein sequence ID" value="MBB1126505.1"/>
    <property type="molecule type" value="Genomic_DNA"/>
</dbReference>
<dbReference type="Proteomes" id="UP000548632">
    <property type="component" value="Unassembled WGS sequence"/>
</dbReference>
<feature type="compositionally biased region" description="Polar residues" evidence="1">
    <location>
        <begin position="203"/>
        <end position="219"/>
    </location>
</feature>
<proteinExistence type="predicted"/>
<keyword evidence="2" id="KW-0812">Transmembrane</keyword>
<comment type="caution">
    <text evidence="3">The sequence shown here is derived from an EMBL/GenBank/DDBJ whole genome shotgun (WGS) entry which is preliminary data.</text>
</comment>
<sequence>MTKHCLTLKLQRGMTLVELLVAMTIGIFLTGGVIALFLGTKQSYNMNEQLARVQESGRFALDVLTREIRQTGYIGTCSSVSSLLDKNASGYTDDRYCLGEKHDCLAAQNQRTAIRGWDGVDQADPNFDVYNETGYIPNTDAIFIKHAADFSGLTPSDGNTVPVTETLKLNQANITKNGAIYLVVGGNDCFLFQNLASDDAKRISTQGSTTKQPKNSDPLNISVVDPDDLADPNDYYSPEIFRFSSYFYYIGTGSDGSIGLRERSFNNGHPTSVRPADEELIAGVIDMQITYLVENATSYVSANSLTATDWPNVTAIRISLLVQNNDPNSANMMDQAMSVPFLTNAGTLFVPTDRRYYQVLTTTIALRNRQQQ</sequence>
<dbReference type="AlphaFoldDB" id="A0A839HBZ3"/>
<dbReference type="Pfam" id="PF16074">
    <property type="entry name" value="PilW"/>
    <property type="match status" value="1"/>
</dbReference>
<dbReference type="InterPro" id="IPR012902">
    <property type="entry name" value="N_methyl_site"/>
</dbReference>
<dbReference type="InterPro" id="IPR032092">
    <property type="entry name" value="PilW"/>
</dbReference>
<accession>A0A839HBZ3</accession>
<evidence type="ECO:0000256" key="2">
    <source>
        <dbReference type="SAM" id="Phobius"/>
    </source>
</evidence>
<evidence type="ECO:0000313" key="3">
    <source>
        <dbReference type="EMBL" id="MBB1126505.1"/>
    </source>
</evidence>
<organism evidence="3 4">
    <name type="scientific">Thiospirillum jenense</name>
    <dbReference type="NCBI Taxonomy" id="1653858"/>
    <lineage>
        <taxon>Bacteria</taxon>
        <taxon>Pseudomonadati</taxon>
        <taxon>Pseudomonadota</taxon>
        <taxon>Gammaproteobacteria</taxon>
        <taxon>Chromatiales</taxon>
        <taxon>Chromatiaceae</taxon>
        <taxon>Thiospirillum</taxon>
    </lineage>
</organism>
<feature type="region of interest" description="Disordered" evidence="1">
    <location>
        <begin position="203"/>
        <end position="224"/>
    </location>
</feature>
<name>A0A839HBZ3_9GAMM</name>
<reference evidence="3 4" key="1">
    <citation type="journal article" date="2020" name="Arch. Microbiol.">
        <title>The genome sequence of the giant phototrophic gammaproteobacterium Thiospirillum jenense gives insight into its physiological properties and phylogenetic relationships.</title>
        <authorList>
            <person name="Imhoff J.F."/>
            <person name="Meyer T.E."/>
            <person name="Kyndt J.A."/>
        </authorList>
    </citation>
    <scope>NUCLEOTIDE SEQUENCE [LARGE SCALE GENOMIC DNA]</scope>
    <source>
        <strain evidence="3 4">DSM 216</strain>
    </source>
</reference>
<keyword evidence="2" id="KW-1133">Transmembrane helix</keyword>
<keyword evidence="2" id="KW-0472">Membrane</keyword>
<gene>
    <name evidence="3" type="ORF">HUK38_09700</name>
</gene>